<keyword evidence="4" id="KW-0812">Transmembrane</keyword>
<dbReference type="PANTHER" id="PTHR22923:SF102">
    <property type="entry name" value="CEREBELLIN 13-RELATED"/>
    <property type="match status" value="1"/>
</dbReference>
<evidence type="ECO:0000256" key="5">
    <source>
        <dbReference type="SAM" id="SignalP"/>
    </source>
</evidence>
<dbReference type="InterPro" id="IPR008983">
    <property type="entry name" value="Tumour_necrosis_fac-like_dom"/>
</dbReference>
<keyword evidence="3 5" id="KW-0732">Signal</keyword>
<dbReference type="InterPro" id="IPR001073">
    <property type="entry name" value="C1q_dom"/>
</dbReference>
<dbReference type="GeneTree" id="ENSGT00950000183116"/>
<feature type="transmembrane region" description="Helical" evidence="4">
    <location>
        <begin position="94"/>
        <end position="112"/>
    </location>
</feature>
<feature type="domain" description="C1q" evidence="6">
    <location>
        <begin position="111"/>
        <end position="251"/>
    </location>
</feature>
<keyword evidence="8" id="KW-1185">Reference proteome</keyword>
<feature type="signal peptide" evidence="5">
    <location>
        <begin position="1"/>
        <end position="18"/>
    </location>
</feature>
<reference evidence="7" key="2">
    <citation type="submission" date="2025-09" db="UniProtKB">
        <authorList>
            <consortium name="Ensembl"/>
        </authorList>
    </citation>
    <scope>IDENTIFICATION</scope>
</reference>
<dbReference type="Gene3D" id="2.60.120.40">
    <property type="match status" value="1"/>
</dbReference>
<reference evidence="7" key="1">
    <citation type="submission" date="2025-08" db="UniProtKB">
        <authorList>
            <consortium name="Ensembl"/>
        </authorList>
    </citation>
    <scope>IDENTIFICATION</scope>
</reference>
<protein>
    <recommendedName>
        <fullName evidence="6">C1q domain-containing protein</fullName>
    </recommendedName>
</protein>
<sequence>MKLEISIVLLLCVWATLAQDLLTPTLDLFRELKKINIMGERLNALNDEVKELRSMILNQGTVHFYCYYYYFLTGHTGETSFSFFDSMKRTMKGSSFHLLIRFILSLLFFFAARSKVAFSATLSSSLGSRYFGPHAEATTLAYENAFTNIGNAYDTNTGIFTAPVKGVYFFNFVVFNPDEETTGVRLLKNGNSVVTASDNAPGQDTEDTTSNSVSLILERGDKIYLQLLENRRVYTDSWRRNTFSGHLLFTL</sequence>
<dbReference type="PRINTS" id="PR00007">
    <property type="entry name" value="COMPLEMNTC1Q"/>
</dbReference>
<proteinExistence type="predicted"/>
<dbReference type="PANTHER" id="PTHR22923">
    <property type="entry name" value="CEREBELLIN-RELATED"/>
    <property type="match status" value="1"/>
</dbReference>
<evidence type="ECO:0000256" key="3">
    <source>
        <dbReference type="ARBA" id="ARBA00022729"/>
    </source>
</evidence>
<evidence type="ECO:0000259" key="6">
    <source>
        <dbReference type="PROSITE" id="PS50871"/>
    </source>
</evidence>
<dbReference type="SUPFAM" id="SSF49842">
    <property type="entry name" value="TNF-like"/>
    <property type="match status" value="1"/>
</dbReference>
<accession>A0A8C1AAM7</accession>
<dbReference type="SMART" id="SM00110">
    <property type="entry name" value="C1Q"/>
    <property type="match status" value="1"/>
</dbReference>
<feature type="chain" id="PRO_5039902611" description="C1q domain-containing protein" evidence="5">
    <location>
        <begin position="19"/>
        <end position="251"/>
    </location>
</feature>
<name>A0A8C1AAM7_CYPCA</name>
<evidence type="ECO:0000256" key="4">
    <source>
        <dbReference type="SAM" id="Phobius"/>
    </source>
</evidence>
<dbReference type="PROSITE" id="PS50871">
    <property type="entry name" value="C1Q"/>
    <property type="match status" value="1"/>
</dbReference>
<dbReference type="InterPro" id="IPR050822">
    <property type="entry name" value="Cerebellin_Synaptic_Org"/>
</dbReference>
<dbReference type="Pfam" id="PF00386">
    <property type="entry name" value="C1q"/>
    <property type="match status" value="1"/>
</dbReference>
<dbReference type="GO" id="GO:0005576">
    <property type="term" value="C:extracellular region"/>
    <property type="evidence" value="ECO:0007669"/>
    <property type="project" value="UniProtKB-SubCell"/>
</dbReference>
<evidence type="ECO:0000313" key="7">
    <source>
        <dbReference type="Ensembl" id="ENSCCRP00000015239.2"/>
    </source>
</evidence>
<dbReference type="AlphaFoldDB" id="A0A8C1AAM7"/>
<evidence type="ECO:0000313" key="8">
    <source>
        <dbReference type="Proteomes" id="UP001108240"/>
    </source>
</evidence>
<dbReference type="Ensembl" id="ENSCCRT00000016646.2">
    <property type="protein sequence ID" value="ENSCCRP00000015239.2"/>
    <property type="gene ID" value="ENSCCRG00000008625.2"/>
</dbReference>
<dbReference type="Proteomes" id="UP001108240">
    <property type="component" value="Unplaced"/>
</dbReference>
<keyword evidence="4" id="KW-1133">Transmembrane helix</keyword>
<evidence type="ECO:0000256" key="1">
    <source>
        <dbReference type="ARBA" id="ARBA00004613"/>
    </source>
</evidence>
<evidence type="ECO:0000256" key="2">
    <source>
        <dbReference type="ARBA" id="ARBA00022525"/>
    </source>
</evidence>
<keyword evidence="2" id="KW-0964">Secreted</keyword>
<comment type="subcellular location">
    <subcellularLocation>
        <location evidence="1">Secreted</location>
    </subcellularLocation>
</comment>
<organism evidence="7 8">
    <name type="scientific">Cyprinus carpio carpio</name>
    <dbReference type="NCBI Taxonomy" id="630221"/>
    <lineage>
        <taxon>Eukaryota</taxon>
        <taxon>Metazoa</taxon>
        <taxon>Chordata</taxon>
        <taxon>Craniata</taxon>
        <taxon>Vertebrata</taxon>
        <taxon>Euteleostomi</taxon>
        <taxon>Actinopterygii</taxon>
        <taxon>Neopterygii</taxon>
        <taxon>Teleostei</taxon>
        <taxon>Ostariophysi</taxon>
        <taxon>Cypriniformes</taxon>
        <taxon>Cyprinidae</taxon>
        <taxon>Cyprininae</taxon>
        <taxon>Cyprinus</taxon>
    </lineage>
</organism>
<keyword evidence="4" id="KW-0472">Membrane</keyword>